<feature type="region of interest" description="Disordered" evidence="3">
    <location>
        <begin position="226"/>
        <end position="251"/>
    </location>
</feature>
<dbReference type="RefSeq" id="WP_062228366.1">
    <property type="nucleotide sequence ID" value="NZ_BBWR01000012.1"/>
</dbReference>
<dbReference type="NCBIfam" id="TIGR02772">
    <property type="entry name" value="Ku_bact"/>
    <property type="match status" value="1"/>
</dbReference>
<keyword evidence="2" id="KW-0227">DNA damage</keyword>
<keyword evidence="2" id="KW-0233">DNA recombination</keyword>
<dbReference type="Gene3D" id="2.40.290.10">
    <property type="match status" value="1"/>
</dbReference>
<comment type="similarity">
    <text evidence="2">Belongs to the prokaryotic Ku family.</text>
</comment>
<evidence type="ECO:0000259" key="4">
    <source>
        <dbReference type="SMART" id="SM00559"/>
    </source>
</evidence>
<dbReference type="InterPro" id="IPR016194">
    <property type="entry name" value="SPOC-like_C_dom_sf"/>
</dbReference>
<dbReference type="GO" id="GO:0006310">
    <property type="term" value="P:DNA recombination"/>
    <property type="evidence" value="ECO:0007669"/>
    <property type="project" value="UniProtKB-KW"/>
</dbReference>
<comment type="function">
    <text evidence="2">With LigD forms a non-homologous end joining (NHEJ) DNA repair enzyme, which repairs dsDNA breaks with reduced fidelity. Binds linear dsDNA with 5'- and 3'- overhangs but not closed circular dsDNA nor ssDNA. Recruits and stimulates the ligase activity of LigD.</text>
</comment>
<dbReference type="OrthoDB" id="9780854at2"/>
<dbReference type="GO" id="GO:0006303">
    <property type="term" value="P:double-strand break repair via nonhomologous end joining"/>
    <property type="evidence" value="ECO:0007669"/>
    <property type="project" value="UniProtKB-UniRule"/>
</dbReference>
<dbReference type="InterPro" id="IPR009187">
    <property type="entry name" value="Prok_Ku"/>
</dbReference>
<reference evidence="5" key="1">
    <citation type="journal article" date="2015" name="Proc. Natl. Acad. Sci. U.S.A.">
        <title>Bacterial clade with the ribosomal RNA operon on a small plasmid rather than the chromosome.</title>
        <authorList>
            <person name="Anda M."/>
            <person name="Ohtsubo Y."/>
            <person name="Okubo T."/>
            <person name="Sugawara M."/>
            <person name="Nagata Y."/>
            <person name="Tsuda M."/>
            <person name="Minamisawa K."/>
            <person name="Mitsui H."/>
        </authorList>
    </citation>
    <scope>NUCLEOTIDE SEQUENCE</scope>
    <source>
        <strain evidence="5">JCM 14755</strain>
    </source>
</reference>
<organism evidence="5">
    <name type="scientific">Aureimonas frigidaquae</name>
    <dbReference type="NCBI Taxonomy" id="424757"/>
    <lineage>
        <taxon>Bacteria</taxon>
        <taxon>Pseudomonadati</taxon>
        <taxon>Pseudomonadota</taxon>
        <taxon>Alphaproteobacteria</taxon>
        <taxon>Hyphomicrobiales</taxon>
        <taxon>Aurantimonadaceae</taxon>
        <taxon>Aureimonas</taxon>
    </lineage>
</organism>
<gene>
    <name evidence="2" type="primary">ku</name>
</gene>
<evidence type="ECO:0000256" key="1">
    <source>
        <dbReference type="ARBA" id="ARBA00023125"/>
    </source>
</evidence>
<feature type="domain" description="Ku" evidence="4">
    <location>
        <begin position="55"/>
        <end position="186"/>
    </location>
</feature>
<name>A0A0P0Z099_9HYPH</name>
<proteinExistence type="inferred from homology"/>
<dbReference type="SMART" id="SM00559">
    <property type="entry name" value="Ku78"/>
    <property type="match status" value="1"/>
</dbReference>
<evidence type="ECO:0000256" key="3">
    <source>
        <dbReference type="SAM" id="MobiDB-lite"/>
    </source>
</evidence>
<evidence type="ECO:0000256" key="2">
    <source>
        <dbReference type="HAMAP-Rule" id="MF_01875"/>
    </source>
</evidence>
<evidence type="ECO:0000313" key="5">
    <source>
        <dbReference type="EMBL" id="BAT27293.1"/>
    </source>
</evidence>
<keyword evidence="2" id="KW-0234">DNA repair</keyword>
<dbReference type="HAMAP" id="MF_01875">
    <property type="entry name" value="Prokaryotic_Ku"/>
    <property type="match status" value="1"/>
</dbReference>
<accession>A0A0P0Z099</accession>
<dbReference type="PANTHER" id="PTHR41251:SF1">
    <property type="entry name" value="NON-HOMOLOGOUS END JOINING PROTEIN KU"/>
    <property type="match status" value="1"/>
</dbReference>
<dbReference type="EMBL" id="LC066375">
    <property type="protein sequence ID" value="BAT27293.1"/>
    <property type="molecule type" value="Genomic_DNA"/>
</dbReference>
<dbReference type="InterPro" id="IPR006164">
    <property type="entry name" value="DNA_bd_Ku70/Ku80"/>
</dbReference>
<dbReference type="PANTHER" id="PTHR41251">
    <property type="entry name" value="NON-HOMOLOGOUS END JOINING PROTEIN KU"/>
    <property type="match status" value="1"/>
</dbReference>
<dbReference type="CDD" id="cd00789">
    <property type="entry name" value="KU_like"/>
    <property type="match status" value="1"/>
</dbReference>
<sequence length="270" mass="30431">MAPRNYWKGYLKLSLVTCPVRMTPALSDQDKIRFHTLNARTGNRVVSRYVDAQTGKPVHEEDEARGWQRGEDDFIILEDDEIDAVALDSTRTIDIERFVERDTVDWIWFDRPHYLTPSDKVGEEAFVVIRDAMEATGTAGISRLVMYRRERAVLLEPRDKGIVLWTLRYGDEVRKAEGLFPPGDKSRGDAALSRMMLKLVDARTTKWDPSMVEDPVQDRLKDMIAARKRKRKPANTKPKAKGAGGGAGGNNVVSIMDALKKSLEKGGGKD</sequence>
<dbReference type="SUPFAM" id="SSF100939">
    <property type="entry name" value="SPOC domain-like"/>
    <property type="match status" value="1"/>
</dbReference>
<keyword evidence="1 2" id="KW-0238">DNA-binding</keyword>
<comment type="subunit">
    <text evidence="2">Homodimer. Interacts with LigD.</text>
</comment>
<feature type="compositionally biased region" description="Basic residues" evidence="3">
    <location>
        <begin position="226"/>
        <end position="240"/>
    </location>
</feature>
<dbReference type="PIRSF" id="PIRSF006493">
    <property type="entry name" value="Prok_Ku"/>
    <property type="match status" value="1"/>
</dbReference>
<protein>
    <recommendedName>
        <fullName evidence="2">Non-homologous end joining protein Ku</fullName>
    </recommendedName>
</protein>
<dbReference type="Pfam" id="PF02735">
    <property type="entry name" value="Ku"/>
    <property type="match status" value="1"/>
</dbReference>
<dbReference type="AlphaFoldDB" id="A0A0P0Z099"/>
<dbReference type="GO" id="GO:0003690">
    <property type="term" value="F:double-stranded DNA binding"/>
    <property type="evidence" value="ECO:0007669"/>
    <property type="project" value="UniProtKB-UniRule"/>
</dbReference>